<gene>
    <name evidence="3" type="primary">LOC109011073</name>
</gene>
<dbReference type="InterPro" id="IPR001623">
    <property type="entry name" value="DnaJ_domain"/>
</dbReference>
<sequence>MDDSWRMRMGMPALPRRRSMEDTSSGRSVFGNEDTLDPEDFADVYGGPPRSVLLRKFSADYVKPGSANFYEEVFRQRESMTPARKGGRSLPAFRIPARSEGFFGDIFGSDHDDHLRRSRERSRPNSNAKSKSKSNSSSVLSSEELSPLRPMIGDDVALSSFASKLRPISVPCRWNSSTMMPELEHAKKQAAGKPAFPRNRSFHTEHQFVENEYHENFKSFYNGFPSRRVSSPETISIEPNSYRSVKVSTVDDLELNSSSSAVSSLHQDPEAETGIPDHVLSEQEDDEVMSSYVIEINCDHREGTSETVSIDETIAWFREKSQTHSTEKDLSIRHHDNEQPVEMEGRSTASEFSHQPVHGQGMIQSTEEAGKRNWTAEEEEESEKDMEVELYDEYIRLWSAGKETNIKLLISKLHQILWPDSGWQAIPLTNLTDSSQVKKAYQKARLCLHPDKLQQRGATLPQKYVAEKAFSILQNAWAAFISQDVFLN</sequence>
<dbReference type="PANTHER" id="PTHR23172:SF69">
    <property type="entry name" value="CHAPERONE DNAJ-DOMAIN SUPERFAMILY PROTEIN"/>
    <property type="match status" value="1"/>
</dbReference>
<dbReference type="InterPro" id="IPR036869">
    <property type="entry name" value="J_dom_sf"/>
</dbReference>
<feature type="compositionally biased region" description="Low complexity" evidence="1">
    <location>
        <begin position="124"/>
        <end position="145"/>
    </location>
</feature>
<dbReference type="Gramene" id="Jr03_14130_p1">
    <property type="protein sequence ID" value="cds.Jr03_14130_p1"/>
    <property type="gene ID" value="Jr03_14130"/>
</dbReference>
<dbReference type="SUPFAM" id="SSF46565">
    <property type="entry name" value="Chaperone J-domain"/>
    <property type="match status" value="1"/>
</dbReference>
<keyword evidence="2" id="KW-1185">Reference proteome</keyword>
<evidence type="ECO:0000313" key="2">
    <source>
        <dbReference type="Proteomes" id="UP000235220"/>
    </source>
</evidence>
<dbReference type="FunFam" id="1.10.287.110:FF:000043">
    <property type="entry name" value="J-domain protein required for chloroplast accumulation response 1"/>
    <property type="match status" value="1"/>
</dbReference>
<feature type="region of interest" description="Disordered" evidence="1">
    <location>
        <begin position="325"/>
        <end position="385"/>
    </location>
</feature>
<accession>A0A6P9ENR7</accession>
<dbReference type="Proteomes" id="UP000235220">
    <property type="component" value="Chromosome 3"/>
</dbReference>
<dbReference type="GO" id="GO:0030276">
    <property type="term" value="F:clathrin binding"/>
    <property type="evidence" value="ECO:0000318"/>
    <property type="project" value="GO_Central"/>
</dbReference>
<name>A0A6P9ENR7_JUGRE</name>
<reference evidence="3" key="1">
    <citation type="submission" date="2025-08" db="UniProtKB">
        <authorList>
            <consortium name="RefSeq"/>
        </authorList>
    </citation>
    <scope>IDENTIFICATION</scope>
    <source>
        <tissue evidence="3">Leaves</tissue>
    </source>
</reference>
<feature type="region of interest" description="Disordered" evidence="1">
    <location>
        <begin position="113"/>
        <end position="145"/>
    </location>
</feature>
<dbReference type="KEGG" id="jre:109011073"/>
<dbReference type="GeneID" id="109011073"/>
<feature type="compositionally biased region" description="Acidic residues" evidence="1">
    <location>
        <begin position="376"/>
        <end position="385"/>
    </location>
</feature>
<dbReference type="GO" id="GO:0005737">
    <property type="term" value="C:cytoplasm"/>
    <property type="evidence" value="ECO:0000318"/>
    <property type="project" value="GO_Central"/>
</dbReference>
<evidence type="ECO:0000313" key="3">
    <source>
        <dbReference type="RefSeq" id="XP_035544222.1"/>
    </source>
</evidence>
<dbReference type="GO" id="GO:0031982">
    <property type="term" value="C:vesicle"/>
    <property type="evidence" value="ECO:0000318"/>
    <property type="project" value="GO_Central"/>
</dbReference>
<dbReference type="AlphaFoldDB" id="A0A6P9ENR7"/>
<protein>
    <submittedName>
        <fullName evidence="3">Uncharacterized protein LOC109011073</fullName>
    </submittedName>
</protein>
<organism evidence="2 3">
    <name type="scientific">Juglans regia</name>
    <name type="common">English walnut</name>
    <dbReference type="NCBI Taxonomy" id="51240"/>
    <lineage>
        <taxon>Eukaryota</taxon>
        <taxon>Viridiplantae</taxon>
        <taxon>Streptophyta</taxon>
        <taxon>Embryophyta</taxon>
        <taxon>Tracheophyta</taxon>
        <taxon>Spermatophyta</taxon>
        <taxon>Magnoliopsida</taxon>
        <taxon>eudicotyledons</taxon>
        <taxon>Gunneridae</taxon>
        <taxon>Pentapetalae</taxon>
        <taxon>rosids</taxon>
        <taxon>fabids</taxon>
        <taxon>Fagales</taxon>
        <taxon>Juglandaceae</taxon>
        <taxon>Juglans</taxon>
    </lineage>
</organism>
<dbReference type="Gene3D" id="1.10.287.110">
    <property type="entry name" value="DnaJ domain"/>
    <property type="match status" value="1"/>
</dbReference>
<dbReference type="PANTHER" id="PTHR23172">
    <property type="entry name" value="AUXILIN/CYCLIN G-ASSOCIATED KINASE-RELATED"/>
    <property type="match status" value="1"/>
</dbReference>
<dbReference type="GO" id="GO:0072318">
    <property type="term" value="P:clathrin coat disassembly"/>
    <property type="evidence" value="ECO:0000318"/>
    <property type="project" value="GO_Central"/>
</dbReference>
<feature type="compositionally biased region" description="Basic and acidic residues" evidence="1">
    <location>
        <begin position="325"/>
        <end position="338"/>
    </location>
</feature>
<dbReference type="OrthoDB" id="1717591at2759"/>
<proteinExistence type="predicted"/>
<dbReference type="RefSeq" id="XP_035544222.1">
    <property type="nucleotide sequence ID" value="XM_035688329.1"/>
</dbReference>
<evidence type="ECO:0000256" key="1">
    <source>
        <dbReference type="SAM" id="MobiDB-lite"/>
    </source>
</evidence>
<dbReference type="CDD" id="cd06257">
    <property type="entry name" value="DnaJ"/>
    <property type="match status" value="1"/>
</dbReference>
<feature type="region of interest" description="Disordered" evidence="1">
    <location>
        <begin position="1"/>
        <end position="43"/>
    </location>
</feature>
<dbReference type="GO" id="GO:0072583">
    <property type="term" value="P:clathrin-dependent endocytosis"/>
    <property type="evidence" value="ECO:0000318"/>
    <property type="project" value="GO_Central"/>
</dbReference>
<dbReference type="FunCoup" id="A0A6P9ENR7">
    <property type="interactions" value="43"/>
</dbReference>